<dbReference type="PANTHER" id="PTHR37751">
    <property type="entry name" value="LOW PROTEIN: M-PHASE INDUCER PHOSPHATASE-LIKE PROTEIN"/>
    <property type="match status" value="1"/>
</dbReference>
<feature type="region of interest" description="Disordered" evidence="1">
    <location>
        <begin position="64"/>
        <end position="92"/>
    </location>
</feature>
<accession>A0AAV0QNH1</accession>
<feature type="region of interest" description="Disordered" evidence="1">
    <location>
        <begin position="1"/>
        <end position="38"/>
    </location>
</feature>
<evidence type="ECO:0008006" key="6">
    <source>
        <dbReference type="Google" id="ProtNLM"/>
    </source>
</evidence>
<dbReference type="Pfam" id="PF14309">
    <property type="entry name" value="DUF4378"/>
    <property type="match status" value="1"/>
</dbReference>
<dbReference type="Proteomes" id="UP001154282">
    <property type="component" value="Unassembled WGS sequence"/>
</dbReference>
<feature type="region of interest" description="Disordered" evidence="1">
    <location>
        <begin position="745"/>
        <end position="776"/>
    </location>
</feature>
<feature type="domain" description="DUF3741" evidence="3">
    <location>
        <begin position="131"/>
        <end position="160"/>
    </location>
</feature>
<evidence type="ECO:0000259" key="3">
    <source>
        <dbReference type="Pfam" id="PF14383"/>
    </source>
</evidence>
<organism evidence="4 5">
    <name type="scientific">Linum tenue</name>
    <dbReference type="NCBI Taxonomy" id="586396"/>
    <lineage>
        <taxon>Eukaryota</taxon>
        <taxon>Viridiplantae</taxon>
        <taxon>Streptophyta</taxon>
        <taxon>Embryophyta</taxon>
        <taxon>Tracheophyta</taxon>
        <taxon>Spermatophyta</taxon>
        <taxon>Magnoliopsida</taxon>
        <taxon>eudicotyledons</taxon>
        <taxon>Gunneridae</taxon>
        <taxon>Pentapetalae</taxon>
        <taxon>rosids</taxon>
        <taxon>fabids</taxon>
        <taxon>Malpighiales</taxon>
        <taxon>Linaceae</taxon>
        <taxon>Linum</taxon>
    </lineage>
</organism>
<name>A0AAV0QNH1_9ROSI</name>
<evidence type="ECO:0000313" key="5">
    <source>
        <dbReference type="Proteomes" id="UP001154282"/>
    </source>
</evidence>
<feature type="domain" description="DUF4378" evidence="2">
    <location>
        <begin position="553"/>
        <end position="726"/>
    </location>
</feature>
<feature type="compositionally biased region" description="Polar residues" evidence="1">
    <location>
        <begin position="484"/>
        <end position="493"/>
    </location>
</feature>
<dbReference type="Pfam" id="PF14383">
    <property type="entry name" value="VARLMGL"/>
    <property type="match status" value="1"/>
</dbReference>
<keyword evidence="5" id="KW-1185">Reference proteome</keyword>
<evidence type="ECO:0000256" key="1">
    <source>
        <dbReference type="SAM" id="MobiDB-lite"/>
    </source>
</evidence>
<protein>
    <recommendedName>
        <fullName evidence="6">DUF4378 domain-containing protein</fullName>
    </recommendedName>
</protein>
<gene>
    <name evidence="4" type="ORF">LITE_LOCUS44218</name>
</gene>
<feature type="compositionally biased region" description="Low complexity" evidence="1">
    <location>
        <begin position="460"/>
        <end position="471"/>
    </location>
</feature>
<feature type="region of interest" description="Disordered" evidence="1">
    <location>
        <begin position="111"/>
        <end position="143"/>
    </location>
</feature>
<comment type="caution">
    <text evidence="4">The sequence shown here is derived from an EMBL/GenBank/DDBJ whole genome shotgun (WGS) entry which is preliminary data.</text>
</comment>
<reference evidence="4" key="1">
    <citation type="submission" date="2022-08" db="EMBL/GenBank/DDBJ databases">
        <authorList>
            <person name="Gutierrez-Valencia J."/>
        </authorList>
    </citation>
    <scope>NUCLEOTIDE SEQUENCE</scope>
</reference>
<feature type="region of interest" description="Disordered" evidence="1">
    <location>
        <begin position="407"/>
        <end position="549"/>
    </location>
</feature>
<feature type="region of interest" description="Disordered" evidence="1">
    <location>
        <begin position="155"/>
        <end position="227"/>
    </location>
</feature>
<proteinExistence type="predicted"/>
<dbReference type="InterPro" id="IPR025486">
    <property type="entry name" value="DUF4378"/>
</dbReference>
<dbReference type="InterPro" id="IPR032795">
    <property type="entry name" value="DUF3741-assoc"/>
</dbReference>
<dbReference type="AlphaFoldDB" id="A0AAV0QNH1"/>
<feature type="compositionally biased region" description="Low complexity" evidence="1">
    <location>
        <begin position="186"/>
        <end position="200"/>
    </location>
</feature>
<dbReference type="PANTHER" id="PTHR37751:SF1">
    <property type="entry name" value="LOW PROTEIN: M-PHASE INDUCER PHOSPHATASE-LIKE PROTEIN"/>
    <property type="match status" value="1"/>
</dbReference>
<feature type="compositionally biased region" description="Low complexity" evidence="1">
    <location>
        <begin position="161"/>
        <end position="171"/>
    </location>
</feature>
<evidence type="ECO:0000313" key="4">
    <source>
        <dbReference type="EMBL" id="CAI0547052.1"/>
    </source>
</evidence>
<feature type="compositionally biased region" description="Low complexity" evidence="1">
    <location>
        <begin position="133"/>
        <end position="143"/>
    </location>
</feature>
<evidence type="ECO:0000259" key="2">
    <source>
        <dbReference type="Pfam" id="PF14309"/>
    </source>
</evidence>
<sequence>MGKDWYWGGSSKRSKKRVDDRGGGGGDGAGRSEASAGGVPSGCMCAVFQLFDLPFATALNQRPSFHFPRHPPPVPKGAEAPRNSLEMTDEEEASVPLAAKQAQNLNIPMGIQIKTTRKGEPGTRLGSGSDSETAASSPATKTPTLVARLMGLDLLPENHSPRSSASSATTPYINGGKLSQLRPLQHQKQQGRQQQQQSSHYSHHRRSFDCHELGGGAPRISSARNSDADHYHHRLSLQLNKENMTPSEELVISRIKARLKGRELKPEEETRSPRQYAKQIVKQVKESVSRRVGLDITNTVKNRENQEKRGGRRDSDLVAQIKSKKKKVLPRVAEEEPVDLFPVVKQQNEKPKSVHYRKDHHVLDEMPQSRKQSFSTAEAMISNPTTPVQKINVAVKPRQGGMISLQEKEQPAVERKKSREKRMPPQTSDLIRNKKEEPFVRPTTATRGGNIPDKRCRKTPLSSELPSLILPVKKDPAPPATKLLSLSPQKQVGLSNAQDSRRSSSPSLQLPSNPSHTASYRLRQEEATRSVPSQENSHQDNDAAATAEAAAEEEYITRILKRTGIERDTHVSFTNWFSPTHPLDPTIFYHLEHITTATTTPPPASGHVIPPYNRKLIFHLVDEILAGILKPYMNVVPWTTARSSDILNNSDRSVTGSDLVEALCKRIRSFPSADCQVLEDIDALIDKDLSDRPELQWRETAVVEEEEGEGILTEVETELLDSLIHETALDIILKAQPNTISPFLGFGAGSRRSHGGSRDGREMTTTDPKIGIRGAS</sequence>
<dbReference type="EMBL" id="CAMGYJ010000010">
    <property type="protein sequence ID" value="CAI0547052.1"/>
    <property type="molecule type" value="Genomic_DNA"/>
</dbReference>
<feature type="compositionally biased region" description="Low complexity" evidence="1">
    <location>
        <begin position="494"/>
        <end position="515"/>
    </location>
</feature>
<feature type="compositionally biased region" description="Basic and acidic residues" evidence="1">
    <location>
        <begin position="407"/>
        <end position="423"/>
    </location>
</feature>